<dbReference type="Proteomes" id="UP000198994">
    <property type="component" value="Unassembled WGS sequence"/>
</dbReference>
<evidence type="ECO:0000313" key="2">
    <source>
        <dbReference type="EMBL" id="SDF01030.1"/>
    </source>
</evidence>
<dbReference type="OrthoDB" id="9927850at2"/>
<proteinExistence type="predicted"/>
<accession>A0A1G7HKP6</accession>
<dbReference type="STRING" id="282683.SAMN04488105_11128"/>
<keyword evidence="3" id="KW-1185">Reference proteome</keyword>
<evidence type="ECO:0000256" key="1">
    <source>
        <dbReference type="SAM" id="MobiDB-lite"/>
    </source>
</evidence>
<name>A0A1G7HKP6_9RHOB</name>
<evidence type="ECO:0000313" key="3">
    <source>
        <dbReference type="Proteomes" id="UP000198994"/>
    </source>
</evidence>
<reference evidence="3" key="1">
    <citation type="submission" date="2016-10" db="EMBL/GenBank/DDBJ databases">
        <authorList>
            <person name="Varghese N."/>
            <person name="Submissions S."/>
        </authorList>
    </citation>
    <scope>NUCLEOTIDE SEQUENCE [LARGE SCALE GENOMIC DNA]</scope>
    <source>
        <strain evidence="3">DSM 10146</strain>
    </source>
</reference>
<dbReference type="RefSeq" id="WP_089961344.1">
    <property type="nucleotide sequence ID" value="NZ_FNAV01000011.1"/>
</dbReference>
<sequence length="76" mass="8228">MDIRTIGAWPLRRADLGQGPRGGSVAPQAAGTREQRVFPPPTPVTQQMLPSHKAARSAEAGARQGYQSARDMMRDD</sequence>
<organism evidence="2 3">
    <name type="scientific">Salipiger thiooxidans</name>
    <dbReference type="NCBI Taxonomy" id="282683"/>
    <lineage>
        <taxon>Bacteria</taxon>
        <taxon>Pseudomonadati</taxon>
        <taxon>Pseudomonadota</taxon>
        <taxon>Alphaproteobacteria</taxon>
        <taxon>Rhodobacterales</taxon>
        <taxon>Roseobacteraceae</taxon>
        <taxon>Salipiger</taxon>
    </lineage>
</organism>
<feature type="region of interest" description="Disordered" evidence="1">
    <location>
        <begin position="1"/>
        <end position="76"/>
    </location>
</feature>
<gene>
    <name evidence="2" type="ORF">SAMN04488105_11128</name>
</gene>
<dbReference type="AlphaFoldDB" id="A0A1G7HKP6"/>
<protein>
    <submittedName>
        <fullName evidence="2">Uncharacterized protein</fullName>
    </submittedName>
</protein>
<dbReference type="EMBL" id="FNAV01000011">
    <property type="protein sequence ID" value="SDF01030.1"/>
    <property type="molecule type" value="Genomic_DNA"/>
</dbReference>